<proteinExistence type="predicted"/>
<sequence length="91" mass="11090">MWRAVIAAIRKKTPYWRLFLYPFIFVNKLERRYDMKRNNKFEADEVVILISTGEKVTINKSSYIANMKRYSYTIKENPSMFYFEDELETID</sequence>
<name>A0A4V2NU94_9BACI</name>
<evidence type="ECO:0000313" key="2">
    <source>
        <dbReference type="Proteomes" id="UP000293846"/>
    </source>
</evidence>
<keyword evidence="2" id="KW-1185">Reference proteome</keyword>
<accession>A0A4V2NU94</accession>
<organism evidence="1 2">
    <name type="scientific">Cytobacillus praedii</name>
    <dbReference type="NCBI Taxonomy" id="1742358"/>
    <lineage>
        <taxon>Bacteria</taxon>
        <taxon>Bacillati</taxon>
        <taxon>Bacillota</taxon>
        <taxon>Bacilli</taxon>
        <taxon>Bacillales</taxon>
        <taxon>Bacillaceae</taxon>
        <taxon>Cytobacillus</taxon>
    </lineage>
</organism>
<dbReference type="AlphaFoldDB" id="A0A4V2NU94"/>
<protein>
    <submittedName>
        <fullName evidence="1">Uncharacterized protein</fullName>
    </submittedName>
</protein>
<reference evidence="1 2" key="1">
    <citation type="submission" date="2019-03" db="EMBL/GenBank/DDBJ databases">
        <authorList>
            <person name="Jensen L."/>
            <person name="Storgaard J."/>
            <person name="Sulaj E."/>
            <person name="Schramm A."/>
            <person name="Marshall I.P.G."/>
        </authorList>
    </citation>
    <scope>NUCLEOTIDE SEQUENCE [LARGE SCALE GENOMIC DNA]</scope>
    <source>
        <strain evidence="1 2">2017H2G3</strain>
    </source>
</reference>
<dbReference type="EMBL" id="SJTH01000017">
    <property type="protein sequence ID" value="TCJ03452.1"/>
    <property type="molecule type" value="Genomic_DNA"/>
</dbReference>
<dbReference type="RefSeq" id="WP_057762923.1">
    <property type="nucleotide sequence ID" value="NZ_CP183326.1"/>
</dbReference>
<comment type="caution">
    <text evidence="1">The sequence shown here is derived from an EMBL/GenBank/DDBJ whole genome shotgun (WGS) entry which is preliminary data.</text>
</comment>
<evidence type="ECO:0000313" key="1">
    <source>
        <dbReference type="EMBL" id="TCJ03452.1"/>
    </source>
</evidence>
<gene>
    <name evidence="1" type="ORF">E0Y62_14470</name>
</gene>
<dbReference type="Proteomes" id="UP000293846">
    <property type="component" value="Unassembled WGS sequence"/>
</dbReference>